<evidence type="ECO:0000313" key="2">
    <source>
        <dbReference type="Proteomes" id="UP001060215"/>
    </source>
</evidence>
<name>A0ACC0GUX5_9ERIC</name>
<keyword evidence="2" id="KW-1185">Reference proteome</keyword>
<organism evidence="1 2">
    <name type="scientific">Camellia lanceoleosa</name>
    <dbReference type="NCBI Taxonomy" id="1840588"/>
    <lineage>
        <taxon>Eukaryota</taxon>
        <taxon>Viridiplantae</taxon>
        <taxon>Streptophyta</taxon>
        <taxon>Embryophyta</taxon>
        <taxon>Tracheophyta</taxon>
        <taxon>Spermatophyta</taxon>
        <taxon>Magnoliopsida</taxon>
        <taxon>eudicotyledons</taxon>
        <taxon>Gunneridae</taxon>
        <taxon>Pentapetalae</taxon>
        <taxon>asterids</taxon>
        <taxon>Ericales</taxon>
        <taxon>Theaceae</taxon>
        <taxon>Camellia</taxon>
    </lineage>
</organism>
<evidence type="ECO:0000313" key="1">
    <source>
        <dbReference type="EMBL" id="KAI8004625.1"/>
    </source>
</evidence>
<sequence length="332" mass="38074">MDREQEEMQFLGLFGIYAESYKIIIAWRKIFSQISLAFILPLSFVFLAHLEVYALLFSKIRHDEYQLSGTLDGMQKHNKLSDLVSSETTILWLFRLAYFTCFLVFSLLSTIAVVYTITSIYTTRSVTFKKVMSVVPKVWKRLMVTFLCIFFTLFLYYVVAALFILWAFTVRDNDAAASVLRIMFRLYAIGFIYLTIVWQIASVVSVLEDSYGFKAMIKSKNLIKGKTWITIVIFFKLNLAMVAIEILFEKLVVHGGESVSVAGRVGFGILCLLLLLTLFLFGLVIQTVIYFVCKSYHHENIDKSTLSDHLEVYLGEYASVTAKDVQLEQAHV</sequence>
<comment type="caution">
    <text evidence="1">The sequence shown here is derived from an EMBL/GenBank/DDBJ whole genome shotgun (WGS) entry which is preliminary data.</text>
</comment>
<reference evidence="1 2" key="1">
    <citation type="journal article" date="2022" name="Plant J.">
        <title>Chromosome-level genome of Camellia lanceoleosa provides a valuable resource for understanding genome evolution and self-incompatibility.</title>
        <authorList>
            <person name="Gong W."/>
            <person name="Xiao S."/>
            <person name="Wang L."/>
            <person name="Liao Z."/>
            <person name="Chang Y."/>
            <person name="Mo W."/>
            <person name="Hu G."/>
            <person name="Li W."/>
            <person name="Zhao G."/>
            <person name="Zhu H."/>
            <person name="Hu X."/>
            <person name="Ji K."/>
            <person name="Xiang X."/>
            <person name="Song Q."/>
            <person name="Yuan D."/>
            <person name="Jin S."/>
            <person name="Zhang L."/>
        </authorList>
    </citation>
    <scope>NUCLEOTIDE SEQUENCE [LARGE SCALE GENOMIC DNA]</scope>
    <source>
        <strain evidence="1">SQ_2022a</strain>
    </source>
</reference>
<proteinExistence type="predicted"/>
<gene>
    <name evidence="1" type="ORF">LOK49_LG08G01452</name>
</gene>
<dbReference type="Proteomes" id="UP001060215">
    <property type="component" value="Chromosome 9"/>
</dbReference>
<dbReference type="EMBL" id="CM045766">
    <property type="protein sequence ID" value="KAI8004625.1"/>
    <property type="molecule type" value="Genomic_DNA"/>
</dbReference>
<protein>
    <submittedName>
        <fullName evidence="1">Uncharacterized protein</fullName>
    </submittedName>
</protein>
<accession>A0ACC0GUX5</accession>